<dbReference type="OrthoDB" id="3232941at2759"/>
<name>A0A409WZ41_PSICY</name>
<dbReference type="EMBL" id="NHYD01002977">
    <property type="protein sequence ID" value="PPQ83756.1"/>
    <property type="molecule type" value="Genomic_DNA"/>
</dbReference>
<protein>
    <submittedName>
        <fullName evidence="1">Uncharacterized protein</fullName>
    </submittedName>
</protein>
<proteinExistence type="predicted"/>
<keyword evidence="2" id="KW-1185">Reference proteome</keyword>
<dbReference type="InParanoid" id="A0A409WZ41"/>
<comment type="caution">
    <text evidence="1">The sequence shown here is derived from an EMBL/GenBank/DDBJ whole genome shotgun (WGS) entry which is preliminary data.</text>
</comment>
<dbReference type="Proteomes" id="UP000283269">
    <property type="component" value="Unassembled WGS sequence"/>
</dbReference>
<gene>
    <name evidence="1" type="ORF">CVT25_000228</name>
</gene>
<sequence length="70" mass="7976">MVPHFSYYLKVFLNQYSNTPTTNQNLCNIPLPFTKFDALPKSDKLLHGQFDTVVAIVNIDAESTELIDMI</sequence>
<accession>A0A409WZ41</accession>
<dbReference type="AlphaFoldDB" id="A0A409WZ41"/>
<reference evidence="1 2" key="1">
    <citation type="journal article" date="2018" name="Evol. Lett.">
        <title>Horizontal gene cluster transfer increased hallucinogenic mushroom diversity.</title>
        <authorList>
            <person name="Reynolds H.T."/>
            <person name="Vijayakumar V."/>
            <person name="Gluck-Thaler E."/>
            <person name="Korotkin H.B."/>
            <person name="Matheny P.B."/>
            <person name="Slot J.C."/>
        </authorList>
    </citation>
    <scope>NUCLEOTIDE SEQUENCE [LARGE SCALE GENOMIC DNA]</scope>
    <source>
        <strain evidence="1 2">2631</strain>
    </source>
</reference>
<evidence type="ECO:0000313" key="1">
    <source>
        <dbReference type="EMBL" id="PPQ83756.1"/>
    </source>
</evidence>
<evidence type="ECO:0000313" key="2">
    <source>
        <dbReference type="Proteomes" id="UP000283269"/>
    </source>
</evidence>
<organism evidence="1 2">
    <name type="scientific">Psilocybe cyanescens</name>
    <dbReference type="NCBI Taxonomy" id="93625"/>
    <lineage>
        <taxon>Eukaryota</taxon>
        <taxon>Fungi</taxon>
        <taxon>Dikarya</taxon>
        <taxon>Basidiomycota</taxon>
        <taxon>Agaricomycotina</taxon>
        <taxon>Agaricomycetes</taxon>
        <taxon>Agaricomycetidae</taxon>
        <taxon>Agaricales</taxon>
        <taxon>Agaricineae</taxon>
        <taxon>Strophariaceae</taxon>
        <taxon>Psilocybe</taxon>
    </lineage>
</organism>